<dbReference type="FunFam" id="1.20.5.170:FF:000020">
    <property type="entry name" value="BZIP transcription factor"/>
    <property type="match status" value="1"/>
</dbReference>
<dbReference type="SUPFAM" id="SSF57959">
    <property type="entry name" value="Leucine zipper domain"/>
    <property type="match status" value="1"/>
</dbReference>
<reference evidence="9 10" key="1">
    <citation type="journal article" date="2017" name="Nature">
        <title>The Apostasia genome and the evolution of orchids.</title>
        <authorList>
            <person name="Zhang G.Q."/>
            <person name="Liu K.W."/>
            <person name="Li Z."/>
            <person name="Lohaus R."/>
            <person name="Hsiao Y.Y."/>
            <person name="Niu S.C."/>
            <person name="Wang J.Y."/>
            <person name="Lin Y.C."/>
            <person name="Xu Q."/>
            <person name="Chen L.J."/>
            <person name="Yoshida K."/>
            <person name="Fujiwara S."/>
            <person name="Wang Z.W."/>
            <person name="Zhang Y.Q."/>
            <person name="Mitsuda N."/>
            <person name="Wang M."/>
            <person name="Liu G.H."/>
            <person name="Pecoraro L."/>
            <person name="Huang H.X."/>
            <person name="Xiao X.J."/>
            <person name="Lin M."/>
            <person name="Wu X.Y."/>
            <person name="Wu W.L."/>
            <person name="Chen Y.Y."/>
            <person name="Chang S.B."/>
            <person name="Sakamoto S."/>
            <person name="Ohme-Takagi M."/>
            <person name="Yagi M."/>
            <person name="Zeng S.J."/>
            <person name="Shen C.Y."/>
            <person name="Yeh C.M."/>
            <person name="Luo Y.B."/>
            <person name="Tsai W.C."/>
            <person name="Van de Peer Y."/>
            <person name="Liu Z.J."/>
        </authorList>
    </citation>
    <scope>NUCLEOTIDE SEQUENCE [LARGE SCALE GENOMIC DNA]</scope>
    <source>
        <strain evidence="10">cv. Shenzhen</strain>
        <tissue evidence="9">Stem</tissue>
    </source>
</reference>
<keyword evidence="5" id="KW-0539">Nucleus</keyword>
<dbReference type="EMBL" id="KZ451982">
    <property type="protein sequence ID" value="PKA54249.1"/>
    <property type="molecule type" value="Genomic_DNA"/>
</dbReference>
<dbReference type="PROSITE" id="PS50217">
    <property type="entry name" value="BZIP"/>
    <property type="match status" value="1"/>
</dbReference>
<dbReference type="GO" id="GO:0045893">
    <property type="term" value="P:positive regulation of DNA-templated transcription"/>
    <property type="evidence" value="ECO:0007669"/>
    <property type="project" value="TreeGrafter"/>
</dbReference>
<sequence>MEDFAAKELLLLSSADERRLRRMISNRESARRSRARKQRHLEDLRCRVGRLRLENRAVAERLAAISGICTSLLQENQRLQSESATLRQRLSEIHRILFLRPVQLLSSSQPAVAFSPPGSGGEQSLPSLMT</sequence>
<keyword evidence="6" id="KW-0175">Coiled coil</keyword>
<dbReference type="GO" id="GO:0003700">
    <property type="term" value="F:DNA-binding transcription factor activity"/>
    <property type="evidence" value="ECO:0007669"/>
    <property type="project" value="InterPro"/>
</dbReference>
<dbReference type="Proteomes" id="UP000236161">
    <property type="component" value="Unassembled WGS sequence"/>
</dbReference>
<dbReference type="Pfam" id="PF00170">
    <property type="entry name" value="bZIP_1"/>
    <property type="match status" value="1"/>
</dbReference>
<dbReference type="GO" id="GO:0004707">
    <property type="term" value="F:MAP kinase activity"/>
    <property type="evidence" value="ECO:0007669"/>
    <property type="project" value="UniProtKB-EC"/>
</dbReference>
<dbReference type="EC" id="2.7.11.24" evidence="9"/>
<keyword evidence="9" id="KW-0808">Transferase</keyword>
<dbReference type="OrthoDB" id="551672at2759"/>
<keyword evidence="2" id="KW-0805">Transcription regulation</keyword>
<dbReference type="GO" id="GO:0000976">
    <property type="term" value="F:transcription cis-regulatory region binding"/>
    <property type="evidence" value="ECO:0007669"/>
    <property type="project" value="TreeGrafter"/>
</dbReference>
<name>A0A2I0AFB3_9ASPA</name>
<evidence type="ECO:0000256" key="2">
    <source>
        <dbReference type="ARBA" id="ARBA00023015"/>
    </source>
</evidence>
<accession>A0A2I0AFB3</accession>
<evidence type="ECO:0000256" key="1">
    <source>
        <dbReference type="ARBA" id="ARBA00004123"/>
    </source>
</evidence>
<evidence type="ECO:0000313" key="10">
    <source>
        <dbReference type="Proteomes" id="UP000236161"/>
    </source>
</evidence>
<gene>
    <name evidence="9" type="primary">OBF1</name>
    <name evidence="9" type="ORF">AXF42_Ash000082</name>
</gene>
<evidence type="ECO:0000256" key="4">
    <source>
        <dbReference type="ARBA" id="ARBA00023163"/>
    </source>
</evidence>
<dbReference type="PROSITE" id="PS00036">
    <property type="entry name" value="BZIP_BASIC"/>
    <property type="match status" value="1"/>
</dbReference>
<comment type="subcellular location">
    <subcellularLocation>
        <location evidence="1">Nucleus</location>
    </subcellularLocation>
</comment>
<feature type="coiled-coil region" evidence="6">
    <location>
        <begin position="27"/>
        <end position="89"/>
    </location>
</feature>
<dbReference type="SMART" id="SM00338">
    <property type="entry name" value="BRLZ"/>
    <property type="match status" value="1"/>
</dbReference>
<dbReference type="Gene3D" id="1.20.5.170">
    <property type="match status" value="1"/>
</dbReference>
<feature type="region of interest" description="Disordered" evidence="7">
    <location>
        <begin position="110"/>
        <end position="130"/>
    </location>
</feature>
<evidence type="ECO:0000256" key="7">
    <source>
        <dbReference type="SAM" id="MobiDB-lite"/>
    </source>
</evidence>
<dbReference type="AlphaFoldDB" id="A0A2I0AFB3"/>
<organism evidence="9 10">
    <name type="scientific">Apostasia shenzhenica</name>
    <dbReference type="NCBI Taxonomy" id="1088818"/>
    <lineage>
        <taxon>Eukaryota</taxon>
        <taxon>Viridiplantae</taxon>
        <taxon>Streptophyta</taxon>
        <taxon>Embryophyta</taxon>
        <taxon>Tracheophyta</taxon>
        <taxon>Spermatophyta</taxon>
        <taxon>Magnoliopsida</taxon>
        <taxon>Liliopsida</taxon>
        <taxon>Asparagales</taxon>
        <taxon>Orchidaceae</taxon>
        <taxon>Apostasioideae</taxon>
        <taxon>Apostasia</taxon>
    </lineage>
</organism>
<dbReference type="InterPro" id="IPR004827">
    <property type="entry name" value="bZIP"/>
</dbReference>
<evidence type="ECO:0000313" key="9">
    <source>
        <dbReference type="EMBL" id="PKA54249.1"/>
    </source>
</evidence>
<protein>
    <submittedName>
        <fullName evidence="9">Ocs element-binding factor 1</fullName>
        <ecNumber evidence="9">2.7.11.24</ecNumber>
    </submittedName>
</protein>
<keyword evidence="10" id="KW-1185">Reference proteome</keyword>
<evidence type="ECO:0000256" key="5">
    <source>
        <dbReference type="ARBA" id="ARBA00023242"/>
    </source>
</evidence>
<evidence type="ECO:0000259" key="8">
    <source>
        <dbReference type="PROSITE" id="PS50217"/>
    </source>
</evidence>
<proteinExistence type="predicted"/>
<dbReference type="PANTHER" id="PTHR45764">
    <property type="entry name" value="BZIP TRANSCRIPTION FACTOR 44"/>
    <property type="match status" value="1"/>
</dbReference>
<feature type="domain" description="BZIP" evidence="8">
    <location>
        <begin position="16"/>
        <end position="66"/>
    </location>
</feature>
<dbReference type="STRING" id="1088818.A0A2I0AFB3"/>
<dbReference type="InterPro" id="IPR046347">
    <property type="entry name" value="bZIP_sf"/>
</dbReference>
<dbReference type="PANTHER" id="PTHR45764:SF21">
    <property type="entry name" value="OS03G0770000 PROTEIN"/>
    <property type="match status" value="1"/>
</dbReference>
<keyword evidence="4" id="KW-0804">Transcription</keyword>
<evidence type="ECO:0000256" key="6">
    <source>
        <dbReference type="SAM" id="Coils"/>
    </source>
</evidence>
<keyword evidence="3" id="KW-0238">DNA-binding</keyword>
<dbReference type="GO" id="GO:0005634">
    <property type="term" value="C:nucleus"/>
    <property type="evidence" value="ECO:0007669"/>
    <property type="project" value="UniProtKB-SubCell"/>
</dbReference>
<evidence type="ECO:0000256" key="3">
    <source>
        <dbReference type="ARBA" id="ARBA00023125"/>
    </source>
</evidence>